<evidence type="ECO:0000256" key="1">
    <source>
        <dbReference type="SAM" id="Coils"/>
    </source>
</evidence>
<sequence length="377" mass="42206">MRALAAEVGVSDVALAKACRKADIPVPERGYWARKQAGKPTSKRPLPPRFPGASDTIEIGGGSYRGYYRSEVGLDTPLPPPPTFEEDMAALTERVRRMVGKVTCPKLTTSPHRLIATLLEKDEVRRQEYARTRFSMYAPRYDTPNAKRRLRILNGIFLAAARAGCNASIDTTKWPRNPNDAGIHVGDQHITFTLEPVPTKGKPASAVRQQEHLRLSIHSRSHNGTAHKSWQDSDEASLEDLVCTIVVEIIVAAETFHRQNAVCHHEWLVKRKAELVEAEHQRKVEQIRKAREQQEKEERERIERLVGQAMSLHQAETIRTYVQAVLTRAAEMPVTPENLDRWATWAMKEADRIDPVKNGSAVGGILSVIGAPPLVPK</sequence>
<accession>A0A5B0KLX7</accession>
<evidence type="ECO:0000313" key="4">
    <source>
        <dbReference type="Proteomes" id="UP000325333"/>
    </source>
</evidence>
<name>A0A5B0KLX7_9PROT</name>
<keyword evidence="1" id="KW-0175">Coiled coil</keyword>
<dbReference type="EMBL" id="VEWN01000017">
    <property type="protein sequence ID" value="KAA1053229.1"/>
    <property type="molecule type" value="Genomic_DNA"/>
</dbReference>
<protein>
    <submittedName>
        <fullName evidence="3">Uncharacterized protein</fullName>
    </submittedName>
</protein>
<dbReference type="RefSeq" id="WP_149651385.1">
    <property type="nucleotide sequence ID" value="NZ_VEWN01000017.1"/>
</dbReference>
<dbReference type="Proteomes" id="UP000325333">
    <property type="component" value="Unassembled WGS sequence"/>
</dbReference>
<organism evidence="3 4">
    <name type="scientific">Azospirillum argentinense</name>
    <dbReference type="NCBI Taxonomy" id="2970906"/>
    <lineage>
        <taxon>Bacteria</taxon>
        <taxon>Pseudomonadati</taxon>
        <taxon>Pseudomonadota</taxon>
        <taxon>Alphaproteobacteria</taxon>
        <taxon>Rhodospirillales</taxon>
        <taxon>Azospirillaceae</taxon>
        <taxon>Azospirillum</taxon>
    </lineage>
</organism>
<reference evidence="3 4" key="1">
    <citation type="submission" date="2019-07" db="EMBL/GenBank/DDBJ databases">
        <title>Genome sequencing of the stress-tolerant strain Azospirillum brasilense Az19.</title>
        <authorList>
            <person name="Maroniche G.A."/>
            <person name="Garcia J.E."/>
            <person name="Pagnussat L."/>
            <person name="Amenta M."/>
            <person name="Creus C.M."/>
        </authorList>
    </citation>
    <scope>NUCLEOTIDE SEQUENCE [LARGE SCALE GENOMIC DNA]</scope>
    <source>
        <strain evidence="3 4">Az19</strain>
    </source>
</reference>
<dbReference type="AlphaFoldDB" id="A0A5B0KLX7"/>
<gene>
    <name evidence="3" type="ORF">FH063_003148</name>
</gene>
<feature type="coiled-coil region" evidence="1">
    <location>
        <begin position="273"/>
        <end position="300"/>
    </location>
</feature>
<feature type="region of interest" description="Disordered" evidence="2">
    <location>
        <begin position="33"/>
        <end position="53"/>
    </location>
</feature>
<proteinExistence type="predicted"/>
<comment type="caution">
    <text evidence="3">The sequence shown here is derived from an EMBL/GenBank/DDBJ whole genome shotgun (WGS) entry which is preliminary data.</text>
</comment>
<evidence type="ECO:0000256" key="2">
    <source>
        <dbReference type="SAM" id="MobiDB-lite"/>
    </source>
</evidence>
<evidence type="ECO:0000313" key="3">
    <source>
        <dbReference type="EMBL" id="KAA1053229.1"/>
    </source>
</evidence>